<dbReference type="PANTHER" id="PTHR14241">
    <property type="entry name" value="INTERFERON-INDUCED PROTEIN 44"/>
    <property type="match status" value="1"/>
</dbReference>
<protein>
    <recommendedName>
        <fullName evidence="2">TLDc domain-containing protein</fullName>
    </recommendedName>
</protein>
<dbReference type="AlphaFoldDB" id="A0AA88YEJ4"/>
<reference evidence="3" key="1">
    <citation type="submission" date="2019-08" db="EMBL/GenBank/DDBJ databases">
        <title>The improved chromosome-level genome for the pearl oyster Pinctada fucata martensii using PacBio sequencing and Hi-C.</title>
        <authorList>
            <person name="Zheng Z."/>
        </authorList>
    </citation>
    <scope>NUCLEOTIDE SEQUENCE</scope>
    <source>
        <strain evidence="3">ZZ-2019</strain>
        <tissue evidence="3">Adductor muscle</tissue>
    </source>
</reference>
<dbReference type="InterPro" id="IPR006571">
    <property type="entry name" value="TLDc_dom"/>
</dbReference>
<dbReference type="SMART" id="SM00584">
    <property type="entry name" value="TLDc"/>
    <property type="match status" value="1"/>
</dbReference>
<dbReference type="PROSITE" id="PS51886">
    <property type="entry name" value="TLDC"/>
    <property type="match status" value="1"/>
</dbReference>
<evidence type="ECO:0000259" key="2">
    <source>
        <dbReference type="PROSITE" id="PS51886"/>
    </source>
</evidence>
<feature type="region of interest" description="Disordered" evidence="1">
    <location>
        <begin position="1"/>
        <end position="23"/>
    </location>
</feature>
<dbReference type="EMBL" id="VSWD01000005">
    <property type="protein sequence ID" value="KAK3103525.1"/>
    <property type="molecule type" value="Genomic_DNA"/>
</dbReference>
<dbReference type="Pfam" id="PF07534">
    <property type="entry name" value="TLD"/>
    <property type="match status" value="1"/>
</dbReference>
<organism evidence="3 4">
    <name type="scientific">Pinctada imbricata</name>
    <name type="common">Atlantic pearl-oyster</name>
    <name type="synonym">Pinctada martensii</name>
    <dbReference type="NCBI Taxonomy" id="66713"/>
    <lineage>
        <taxon>Eukaryota</taxon>
        <taxon>Metazoa</taxon>
        <taxon>Spiralia</taxon>
        <taxon>Lophotrochozoa</taxon>
        <taxon>Mollusca</taxon>
        <taxon>Bivalvia</taxon>
        <taxon>Autobranchia</taxon>
        <taxon>Pteriomorphia</taxon>
        <taxon>Pterioida</taxon>
        <taxon>Pterioidea</taxon>
        <taxon>Pteriidae</taxon>
        <taxon>Pinctada</taxon>
    </lineage>
</organism>
<evidence type="ECO:0000313" key="4">
    <source>
        <dbReference type="Proteomes" id="UP001186944"/>
    </source>
</evidence>
<dbReference type="Proteomes" id="UP001186944">
    <property type="component" value="Unassembled WGS sequence"/>
</dbReference>
<comment type="caution">
    <text evidence="3">The sequence shown here is derived from an EMBL/GenBank/DDBJ whole genome shotgun (WGS) entry which is preliminary data.</text>
</comment>
<keyword evidence="4" id="KW-1185">Reference proteome</keyword>
<sequence>MYSGIGKRNRKGNRSNSKMNDKEKSSLEEWIGKKCDFKLLYEISQDGCSSQTFHTKCDNQGPTVTVVYNTNGSVFGGFTTQNWNTSGTFVSDIQAFLFRLRQNGRSNMKQYPLQANSNGDYAIYCDVNYGPTFGGGHDLLTFSYTANWGDYGDYFLLNGSCNIGNTFDNKGDNVNEITNGHMQVWVLEVYKVIINDALHVKDPKPLTEPWRDESKWEHKYRMYTVRHQGQPLNFRLCDTRGIEDDIGLDSQDICYILDGNISDRYQVSYKFYQ</sequence>
<evidence type="ECO:0000313" key="3">
    <source>
        <dbReference type="EMBL" id="KAK3103525.1"/>
    </source>
</evidence>
<dbReference type="PANTHER" id="PTHR14241:SF32">
    <property type="entry name" value="VWFA DOMAIN-CONTAINING PROTEIN-RELATED"/>
    <property type="match status" value="1"/>
</dbReference>
<gene>
    <name evidence="3" type="ORF">FSP39_019853</name>
</gene>
<proteinExistence type="predicted"/>
<name>A0AA88YEJ4_PINIB</name>
<feature type="domain" description="TLDc" evidence="2">
    <location>
        <begin position="13"/>
        <end position="193"/>
    </location>
</feature>
<evidence type="ECO:0000256" key="1">
    <source>
        <dbReference type="SAM" id="MobiDB-lite"/>
    </source>
</evidence>
<accession>A0AA88YEJ4</accession>